<dbReference type="PANTHER" id="PTHR43591">
    <property type="entry name" value="METHYLTRANSFERASE"/>
    <property type="match status" value="1"/>
</dbReference>
<feature type="domain" description="Methyltransferase type 11" evidence="1">
    <location>
        <begin position="49"/>
        <end position="147"/>
    </location>
</feature>
<dbReference type="GO" id="GO:0008757">
    <property type="term" value="F:S-adenosylmethionine-dependent methyltransferase activity"/>
    <property type="evidence" value="ECO:0007669"/>
    <property type="project" value="InterPro"/>
</dbReference>
<keyword evidence="2" id="KW-0489">Methyltransferase</keyword>
<dbReference type="CDD" id="cd02440">
    <property type="entry name" value="AdoMet_MTases"/>
    <property type="match status" value="1"/>
</dbReference>
<gene>
    <name evidence="2" type="ORF">EKH79_13790</name>
</gene>
<proteinExistence type="predicted"/>
<dbReference type="GO" id="GO:0032259">
    <property type="term" value="P:methylation"/>
    <property type="evidence" value="ECO:0007669"/>
    <property type="project" value="UniProtKB-KW"/>
</dbReference>
<protein>
    <submittedName>
        <fullName evidence="2">Class I SAM-dependent methyltransferase</fullName>
    </submittedName>
</protein>
<dbReference type="OrthoDB" id="9760689at2"/>
<evidence type="ECO:0000313" key="3">
    <source>
        <dbReference type="Proteomes" id="UP000267077"/>
    </source>
</evidence>
<dbReference type="InterPro" id="IPR013216">
    <property type="entry name" value="Methyltransf_11"/>
</dbReference>
<keyword evidence="3" id="KW-1185">Reference proteome</keyword>
<keyword evidence="2" id="KW-0808">Transferase</keyword>
<evidence type="ECO:0000313" key="2">
    <source>
        <dbReference type="EMBL" id="RUL63453.1"/>
    </source>
</evidence>
<sequence>MQTPILAPSRAYALWASTYPARAHNPVMLAEERAMLALMPGNLDGITVLDAGCGSGRYMLHACDRGAFRVIGVDLSPEMLERASEELSTYRNNTDIELMQGCLTDLPVPDAWADLTISGLAVGHVENLALALAEISRVTRPGGIVLCSDVHPIGHALGWLRDFKHGGERYAVRHTQHLYSRWHTACASVGLAIEQVLEPMLNPADIPPDAHFDRVAMEVPVALVFQLRRTP</sequence>
<accession>A0A3S0PG15</accession>
<comment type="caution">
    <text evidence="2">The sequence shown here is derived from an EMBL/GenBank/DDBJ whole genome shotgun (WGS) entry which is preliminary data.</text>
</comment>
<dbReference type="InterPro" id="IPR029063">
    <property type="entry name" value="SAM-dependent_MTases_sf"/>
</dbReference>
<dbReference type="Pfam" id="PF08241">
    <property type="entry name" value="Methyltransf_11"/>
    <property type="match status" value="1"/>
</dbReference>
<dbReference type="Gene3D" id="3.40.50.150">
    <property type="entry name" value="Vaccinia Virus protein VP39"/>
    <property type="match status" value="1"/>
</dbReference>
<reference evidence="2 3" key="1">
    <citation type="submission" date="2018-12" db="EMBL/GenBank/DDBJ databases">
        <title>Dyella dinghuensis sp. nov. DHOA06 and Dyella choica sp. nov. 4M-K27, isolated from forest soil.</title>
        <authorList>
            <person name="Qiu L.-H."/>
            <person name="Gao Z.-H."/>
        </authorList>
    </citation>
    <scope>NUCLEOTIDE SEQUENCE [LARGE SCALE GENOMIC DNA]</scope>
    <source>
        <strain evidence="2 3">DHOA06</strain>
    </source>
</reference>
<name>A0A3S0PG15_9GAMM</name>
<dbReference type="SUPFAM" id="SSF53335">
    <property type="entry name" value="S-adenosyl-L-methionine-dependent methyltransferases"/>
    <property type="match status" value="1"/>
</dbReference>
<dbReference type="PANTHER" id="PTHR43591:SF24">
    <property type="entry name" value="2-METHOXY-6-POLYPRENYL-1,4-BENZOQUINOL METHYLASE, MITOCHONDRIAL"/>
    <property type="match status" value="1"/>
</dbReference>
<dbReference type="AlphaFoldDB" id="A0A3S0PG15"/>
<organism evidence="2 3">
    <name type="scientific">Dyella dinghuensis</name>
    <dbReference type="NCBI Taxonomy" id="1920169"/>
    <lineage>
        <taxon>Bacteria</taxon>
        <taxon>Pseudomonadati</taxon>
        <taxon>Pseudomonadota</taxon>
        <taxon>Gammaproteobacteria</taxon>
        <taxon>Lysobacterales</taxon>
        <taxon>Rhodanobacteraceae</taxon>
        <taxon>Dyella</taxon>
    </lineage>
</organism>
<dbReference type="Proteomes" id="UP000267077">
    <property type="component" value="Unassembled WGS sequence"/>
</dbReference>
<dbReference type="EMBL" id="RYZR01000006">
    <property type="protein sequence ID" value="RUL63453.1"/>
    <property type="molecule type" value="Genomic_DNA"/>
</dbReference>
<evidence type="ECO:0000259" key="1">
    <source>
        <dbReference type="Pfam" id="PF08241"/>
    </source>
</evidence>